<reference evidence="8" key="2">
    <citation type="submission" date="2023-06" db="EMBL/GenBank/DDBJ databases">
        <authorList>
            <person name="Ma L."/>
            <person name="Liu K.-W."/>
            <person name="Li Z."/>
            <person name="Hsiao Y.-Y."/>
            <person name="Qi Y."/>
            <person name="Fu T."/>
            <person name="Tang G."/>
            <person name="Zhang D."/>
            <person name="Sun W.-H."/>
            <person name="Liu D.-K."/>
            <person name="Li Y."/>
            <person name="Chen G.-Z."/>
            <person name="Liu X.-D."/>
            <person name="Liao X.-Y."/>
            <person name="Jiang Y.-T."/>
            <person name="Yu X."/>
            <person name="Hao Y."/>
            <person name="Huang J."/>
            <person name="Zhao X.-W."/>
            <person name="Ke S."/>
            <person name="Chen Y.-Y."/>
            <person name="Wu W.-L."/>
            <person name="Hsu J.-L."/>
            <person name="Lin Y.-F."/>
            <person name="Huang M.-D."/>
            <person name="Li C.-Y."/>
            <person name="Huang L."/>
            <person name="Wang Z.-W."/>
            <person name="Zhao X."/>
            <person name="Zhong W.-Y."/>
            <person name="Peng D.-H."/>
            <person name="Ahmad S."/>
            <person name="Lan S."/>
            <person name="Zhang J.-S."/>
            <person name="Tsai W.-C."/>
            <person name="Van De Peer Y."/>
            <person name="Liu Z.-J."/>
        </authorList>
    </citation>
    <scope>NUCLEOTIDE SEQUENCE</scope>
    <source>
        <strain evidence="8">CP</strain>
        <tissue evidence="8">Leaves</tissue>
    </source>
</reference>
<evidence type="ECO:0000256" key="4">
    <source>
        <dbReference type="RuleBase" id="RU361260"/>
    </source>
</evidence>
<protein>
    <recommendedName>
        <fullName evidence="4">Formin-like protein</fullName>
    </recommendedName>
</protein>
<dbReference type="PANTHER" id="PTHR23213:SF269">
    <property type="entry name" value="FORMIN-LIKE PROTEIN 5"/>
    <property type="match status" value="1"/>
</dbReference>
<dbReference type="Proteomes" id="UP001180020">
    <property type="component" value="Unassembled WGS sequence"/>
</dbReference>
<dbReference type="GO" id="GO:0045010">
    <property type="term" value="P:actin nucleation"/>
    <property type="evidence" value="ECO:0007669"/>
    <property type="project" value="InterPro"/>
</dbReference>
<evidence type="ECO:0000256" key="1">
    <source>
        <dbReference type="ARBA" id="ARBA00004167"/>
    </source>
</evidence>
<keyword evidence="6" id="KW-0812">Transmembrane</keyword>
<dbReference type="InterPro" id="IPR015425">
    <property type="entry name" value="FH2_Formin"/>
</dbReference>
<dbReference type="PROSITE" id="PS51444">
    <property type="entry name" value="FH2"/>
    <property type="match status" value="1"/>
</dbReference>
<dbReference type="GO" id="GO:0016020">
    <property type="term" value="C:membrane"/>
    <property type="evidence" value="ECO:0007669"/>
    <property type="project" value="UniProtKB-SubCell"/>
</dbReference>
<dbReference type="SUPFAM" id="SSF101447">
    <property type="entry name" value="Formin homology 2 domain (FH2 domain)"/>
    <property type="match status" value="1"/>
</dbReference>
<keyword evidence="9" id="KW-1185">Reference proteome</keyword>
<reference evidence="8" key="1">
    <citation type="journal article" date="2023" name="Nat. Commun.">
        <title>Diploid and tetraploid genomes of Acorus and the evolution of monocots.</title>
        <authorList>
            <person name="Ma L."/>
            <person name="Liu K.W."/>
            <person name="Li Z."/>
            <person name="Hsiao Y.Y."/>
            <person name="Qi Y."/>
            <person name="Fu T."/>
            <person name="Tang G.D."/>
            <person name="Zhang D."/>
            <person name="Sun W.H."/>
            <person name="Liu D.K."/>
            <person name="Li Y."/>
            <person name="Chen G.Z."/>
            <person name="Liu X.D."/>
            <person name="Liao X.Y."/>
            <person name="Jiang Y.T."/>
            <person name="Yu X."/>
            <person name="Hao Y."/>
            <person name="Huang J."/>
            <person name="Zhao X.W."/>
            <person name="Ke S."/>
            <person name="Chen Y.Y."/>
            <person name="Wu W.L."/>
            <person name="Hsu J.L."/>
            <person name="Lin Y.F."/>
            <person name="Huang M.D."/>
            <person name="Li C.Y."/>
            <person name="Huang L."/>
            <person name="Wang Z.W."/>
            <person name="Zhao X."/>
            <person name="Zhong W.Y."/>
            <person name="Peng D.H."/>
            <person name="Ahmad S."/>
            <person name="Lan S."/>
            <person name="Zhang J.S."/>
            <person name="Tsai W.C."/>
            <person name="Van de Peer Y."/>
            <person name="Liu Z.J."/>
        </authorList>
    </citation>
    <scope>NUCLEOTIDE SEQUENCE</scope>
    <source>
        <strain evidence="8">CP</strain>
    </source>
</reference>
<feature type="transmembrane region" description="Helical" evidence="6">
    <location>
        <begin position="287"/>
        <end position="307"/>
    </location>
</feature>
<dbReference type="InterPro" id="IPR042201">
    <property type="entry name" value="FH2_Formin_sf"/>
</dbReference>
<feature type="compositionally biased region" description="Low complexity" evidence="5">
    <location>
        <begin position="230"/>
        <end position="243"/>
    </location>
</feature>
<feature type="compositionally biased region" description="Pro residues" evidence="5">
    <location>
        <begin position="190"/>
        <end position="229"/>
    </location>
</feature>
<dbReference type="SMART" id="SM00498">
    <property type="entry name" value="FH2"/>
    <property type="match status" value="1"/>
</dbReference>
<keyword evidence="2" id="KW-0732">Signal</keyword>
<keyword evidence="6" id="KW-1133">Transmembrane helix</keyword>
<evidence type="ECO:0000256" key="3">
    <source>
        <dbReference type="ARBA" id="ARBA00025793"/>
    </source>
</evidence>
<keyword evidence="6" id="KW-0472">Membrane</keyword>
<comment type="caution">
    <text evidence="8">The sequence shown here is derived from an EMBL/GenBank/DDBJ whole genome shotgun (WGS) entry which is preliminary data.</text>
</comment>
<feature type="region of interest" description="Disordered" evidence="5">
    <location>
        <begin position="186"/>
        <end position="284"/>
    </location>
</feature>
<proteinExistence type="inferred from homology"/>
<feature type="transmembrane region" description="Helical" evidence="6">
    <location>
        <begin position="15"/>
        <end position="31"/>
    </location>
</feature>
<dbReference type="AlphaFoldDB" id="A0AAV9FHS0"/>
<evidence type="ECO:0000256" key="6">
    <source>
        <dbReference type="SAM" id="Phobius"/>
    </source>
</evidence>
<feature type="compositionally biased region" description="Polar residues" evidence="5">
    <location>
        <begin position="262"/>
        <end position="274"/>
    </location>
</feature>
<dbReference type="Gene3D" id="1.20.58.2220">
    <property type="entry name" value="Formin, FH2 domain"/>
    <property type="match status" value="1"/>
</dbReference>
<dbReference type="EMBL" id="JAUJYO010000001">
    <property type="protein sequence ID" value="KAK1325566.1"/>
    <property type="molecule type" value="Genomic_DNA"/>
</dbReference>
<feature type="domain" description="FH2" evidence="7">
    <location>
        <begin position="496"/>
        <end position="916"/>
    </location>
</feature>
<organism evidence="8 9">
    <name type="scientific">Acorus calamus</name>
    <name type="common">Sweet flag</name>
    <dbReference type="NCBI Taxonomy" id="4465"/>
    <lineage>
        <taxon>Eukaryota</taxon>
        <taxon>Viridiplantae</taxon>
        <taxon>Streptophyta</taxon>
        <taxon>Embryophyta</taxon>
        <taxon>Tracheophyta</taxon>
        <taxon>Spermatophyta</taxon>
        <taxon>Magnoliopsida</taxon>
        <taxon>Liliopsida</taxon>
        <taxon>Acoraceae</taxon>
        <taxon>Acorus</taxon>
    </lineage>
</organism>
<evidence type="ECO:0000313" key="9">
    <source>
        <dbReference type="Proteomes" id="UP001180020"/>
    </source>
</evidence>
<evidence type="ECO:0000313" key="8">
    <source>
        <dbReference type="EMBL" id="KAK1325566.1"/>
    </source>
</evidence>
<feature type="region of interest" description="Disordered" evidence="5">
    <location>
        <begin position="389"/>
        <end position="501"/>
    </location>
</feature>
<accession>A0AAV9FHS0</accession>
<dbReference type="Pfam" id="PF02181">
    <property type="entry name" value="FH2"/>
    <property type="match status" value="1"/>
</dbReference>
<evidence type="ECO:0000259" key="7">
    <source>
        <dbReference type="PROSITE" id="PS51444"/>
    </source>
</evidence>
<feature type="compositionally biased region" description="Low complexity" evidence="5">
    <location>
        <begin position="275"/>
        <end position="284"/>
    </location>
</feature>
<evidence type="ECO:0000256" key="2">
    <source>
        <dbReference type="ARBA" id="ARBA00022729"/>
    </source>
</evidence>
<evidence type="ECO:0000256" key="5">
    <source>
        <dbReference type="SAM" id="MobiDB-lite"/>
    </source>
</evidence>
<name>A0AAV9FHS0_ACOCL</name>
<comment type="similarity">
    <text evidence="3">Belongs to the formin-like family. Class-I subfamily.</text>
</comment>
<dbReference type="InterPro" id="IPR027643">
    <property type="entry name" value="Formin-like_plant"/>
</dbReference>
<comment type="subcellular location">
    <subcellularLocation>
        <location evidence="1">Membrane</location>
        <topology evidence="1">Single-pass membrane protein</topology>
    </subcellularLocation>
</comment>
<dbReference type="PANTHER" id="PTHR23213">
    <property type="entry name" value="FORMIN-RELATED"/>
    <property type="match status" value="1"/>
</dbReference>
<gene>
    <name evidence="8" type="primary">FH5</name>
    <name evidence="8" type="ORF">QJS10_CPA01g01043</name>
</gene>
<sequence length="944" mass="102783">MRSIVDTRLMGSRKVVFVLVVVLTVLVLVLTPSRDIWSRRRGTEAGLAVDRSSSSSVMASVEISDAKDNIYYRAPTTISVGRVRVDCRLDLMDIKQALKSDILILDEILSDCTGIILKLRSATEVNVDKLITLLPHQMKHTLLDCLSKQNFPSRVSGQEDGHGFWSVDLLKSLLDWHVLRRHLADQSPQIPSPSPSPSLSPSPLPSPSLAPTPGPTVDPPAFSPAPSSHPAPASSPDSSTLSPVESPSQSLAPGFEAPNAVLASTSGRSPDSAPSQSSKKQQTDKSVIVIAVTVTAVGTFLLAGLLFCCYRRCRRDRNSFESGMKDDRPLLNLSMSDFSSGSSPTSFGLASSIEKEKLGTLSFKTNSNKTWHAPSLEIRSIGMASSEELSGASDLATRPPIMSINPPTPDPLEPSTSVAAPPPAPPPPPPTLPPIGKGTPPPGPPPPPPIPSGIKGPRPPPPPKGPTPPRPPPIGSGSSRVNKPSPLGPNQGAGSKIDSDAPKAKLKPFFWDKVSANTDHSMVWNQISSGSFQFNEEMMERLFGYGSADKHKSEGKKELASNDPSAQYIQILDHKKSQNLAITLRALNVTIEEVCDALMEGNELSPELLQTLLKMPPSTDEELKLRLYSGEISQLGRAEQFLKILVDIPCAFKRMEALLFMGSLQEDVACEEIKNNRLFKKLLEAVLKTGNRMNDGTFRGGARAFKLDTLLKLSDVKGADGKTTLLHFVVQEIIRSEGVRAARVARESGSISSLSSEDLIDESPREAGEHYRSLGLKVVSSLGGELENVKKAAFIDFDSLTNQVANLRQGLNKMDRFLNTDMKSLEEESGFHRKLKHFIEHAEIDITWLAEEEKRIRNVVQRTMDYYHGNAGKDEGLRLFVIVREFLGMLDKACREVKISPIRTPKMPVNRGAPTLPPVPDPRLLLFPAIRDRRVDGSSSDDED</sequence>
<dbReference type="GO" id="GO:0051015">
    <property type="term" value="F:actin filament binding"/>
    <property type="evidence" value="ECO:0007669"/>
    <property type="project" value="InterPro"/>
</dbReference>
<feature type="compositionally biased region" description="Pro residues" evidence="5">
    <location>
        <begin position="420"/>
        <end position="474"/>
    </location>
</feature>